<evidence type="ECO:0000256" key="1">
    <source>
        <dbReference type="SAM" id="SignalP"/>
    </source>
</evidence>
<accession>A0A1V9FMG0</accession>
<keyword evidence="3" id="KW-1185">Reference proteome</keyword>
<gene>
    <name evidence="2" type="ORF">A3860_37680</name>
</gene>
<feature type="chain" id="PRO_5013229619" evidence="1">
    <location>
        <begin position="20"/>
        <end position="110"/>
    </location>
</feature>
<reference evidence="2 3" key="1">
    <citation type="submission" date="2016-03" db="EMBL/GenBank/DDBJ databases">
        <title>Niastella vici sp. nov., isolated from farmland soil.</title>
        <authorList>
            <person name="Chen L."/>
            <person name="Wang D."/>
            <person name="Yang S."/>
            <person name="Wang G."/>
        </authorList>
    </citation>
    <scope>NUCLEOTIDE SEQUENCE [LARGE SCALE GENOMIC DNA]</scope>
    <source>
        <strain evidence="2 3">DJ57</strain>
    </source>
</reference>
<dbReference type="STRING" id="1703345.A3860_37680"/>
<proteinExistence type="predicted"/>
<name>A0A1V9FMG0_9BACT</name>
<dbReference type="AlphaFoldDB" id="A0A1V9FMG0"/>
<feature type="signal peptide" evidence="1">
    <location>
        <begin position="1"/>
        <end position="19"/>
    </location>
</feature>
<dbReference type="Proteomes" id="UP000192796">
    <property type="component" value="Unassembled WGS sequence"/>
</dbReference>
<dbReference type="EMBL" id="LVYD01000079">
    <property type="protein sequence ID" value="OQP59481.1"/>
    <property type="molecule type" value="Genomic_DNA"/>
</dbReference>
<evidence type="ECO:0000313" key="3">
    <source>
        <dbReference type="Proteomes" id="UP000192796"/>
    </source>
</evidence>
<sequence length="110" mass="12955">MIRYSLLFFFFLVSFFAVAQNKDYEKGLKAFDNKEYEKSFRLLKQFADPLTEKLPTEKKKICVPLYIPFQNRFLSGMGLLRCTSIRNAIEVIIPSWSLVFINRKMADGRN</sequence>
<protein>
    <submittedName>
        <fullName evidence="2">Uncharacterized protein</fullName>
    </submittedName>
</protein>
<keyword evidence="1" id="KW-0732">Signal</keyword>
<comment type="caution">
    <text evidence="2">The sequence shown here is derived from an EMBL/GenBank/DDBJ whole genome shotgun (WGS) entry which is preliminary data.</text>
</comment>
<evidence type="ECO:0000313" key="2">
    <source>
        <dbReference type="EMBL" id="OQP59481.1"/>
    </source>
</evidence>
<organism evidence="2 3">
    <name type="scientific">Niastella vici</name>
    <dbReference type="NCBI Taxonomy" id="1703345"/>
    <lineage>
        <taxon>Bacteria</taxon>
        <taxon>Pseudomonadati</taxon>
        <taxon>Bacteroidota</taxon>
        <taxon>Chitinophagia</taxon>
        <taxon>Chitinophagales</taxon>
        <taxon>Chitinophagaceae</taxon>
        <taxon>Niastella</taxon>
    </lineage>
</organism>